<evidence type="ECO:0000313" key="7">
    <source>
        <dbReference type="Proteomes" id="UP001061958"/>
    </source>
</evidence>
<dbReference type="InterPro" id="IPR008991">
    <property type="entry name" value="Translation_prot_SH3-like_sf"/>
</dbReference>
<evidence type="ECO:0000259" key="5">
    <source>
        <dbReference type="SMART" id="SM00739"/>
    </source>
</evidence>
<dbReference type="EMBL" id="BQMJ01000052">
    <property type="protein sequence ID" value="GJQ14186.1"/>
    <property type="molecule type" value="Genomic_DNA"/>
</dbReference>
<sequence>MVKFLKPGKVVVVLQGKYAGRKAVIVQNYDNGTQERPYGHCLIAGIEKYPSKVTRKMSKDKIKKRSKVKAFVRVINYNHIMPTRYTLDIAESLKNAVPEDARTNISSRKKAKRKVQPILKERYLTGKNRWFFTKLRF</sequence>
<dbReference type="GO" id="GO:0006412">
    <property type="term" value="P:translation"/>
    <property type="evidence" value="ECO:0007669"/>
    <property type="project" value="InterPro"/>
</dbReference>
<organism evidence="6 7">
    <name type="scientific">Galdieria partita</name>
    <dbReference type="NCBI Taxonomy" id="83374"/>
    <lineage>
        <taxon>Eukaryota</taxon>
        <taxon>Rhodophyta</taxon>
        <taxon>Bangiophyceae</taxon>
        <taxon>Galdieriales</taxon>
        <taxon>Galdieriaceae</taxon>
        <taxon>Galdieria</taxon>
    </lineage>
</organism>
<feature type="domain" description="KOW" evidence="5">
    <location>
        <begin position="4"/>
        <end position="31"/>
    </location>
</feature>
<evidence type="ECO:0000256" key="3">
    <source>
        <dbReference type="ARBA" id="ARBA00023274"/>
    </source>
</evidence>
<dbReference type="Proteomes" id="UP001061958">
    <property type="component" value="Unassembled WGS sequence"/>
</dbReference>
<dbReference type="GO" id="GO:0003735">
    <property type="term" value="F:structural constituent of ribosome"/>
    <property type="evidence" value="ECO:0007669"/>
    <property type="project" value="InterPro"/>
</dbReference>
<gene>
    <name evidence="6" type="ORF">GpartN1_g5977.t1</name>
</gene>
<dbReference type="Gene3D" id="2.30.30.770">
    <property type="match status" value="1"/>
</dbReference>
<dbReference type="FunFam" id="2.30.30.770:FF:000001">
    <property type="entry name" value="60S ribosomal protein L27"/>
    <property type="match status" value="1"/>
</dbReference>
<keyword evidence="7" id="KW-1185">Reference proteome</keyword>
<accession>A0A9C7USM3</accession>
<dbReference type="PROSITE" id="PS01107">
    <property type="entry name" value="RIBOSOMAL_L27E"/>
    <property type="match status" value="1"/>
</dbReference>
<dbReference type="InterPro" id="IPR038655">
    <property type="entry name" value="Ribosomal_eL27_sf"/>
</dbReference>
<dbReference type="GO" id="GO:0005840">
    <property type="term" value="C:ribosome"/>
    <property type="evidence" value="ECO:0007669"/>
    <property type="project" value="UniProtKB-KW"/>
</dbReference>
<keyword evidence="2 4" id="KW-0689">Ribosomal protein</keyword>
<evidence type="ECO:0000313" key="6">
    <source>
        <dbReference type="EMBL" id="GJQ14186.1"/>
    </source>
</evidence>
<keyword evidence="3 4" id="KW-0687">Ribonucleoprotein</keyword>
<protein>
    <recommendedName>
        <fullName evidence="4">60S ribosomal protein L27</fullName>
    </recommendedName>
</protein>
<evidence type="ECO:0000256" key="2">
    <source>
        <dbReference type="ARBA" id="ARBA00022980"/>
    </source>
</evidence>
<dbReference type="Pfam" id="PF01777">
    <property type="entry name" value="Ribosomal_L27e"/>
    <property type="match status" value="1"/>
</dbReference>
<dbReference type="CDD" id="cd06090">
    <property type="entry name" value="KOW_RPL27"/>
    <property type="match status" value="1"/>
</dbReference>
<comment type="caution">
    <text evidence="6">The sequence shown here is derived from an EMBL/GenBank/DDBJ whole genome shotgun (WGS) entry which is preliminary data.</text>
</comment>
<dbReference type="InterPro" id="IPR041991">
    <property type="entry name" value="Ribosomal_eL27_KOW"/>
</dbReference>
<dbReference type="InterPro" id="IPR001141">
    <property type="entry name" value="Ribosomal_eL27"/>
</dbReference>
<dbReference type="PANTHER" id="PTHR10497">
    <property type="entry name" value="60S RIBOSOMAL PROTEIN L27"/>
    <property type="match status" value="1"/>
</dbReference>
<dbReference type="SMART" id="SM00739">
    <property type="entry name" value="KOW"/>
    <property type="match status" value="1"/>
</dbReference>
<dbReference type="GO" id="GO:1990904">
    <property type="term" value="C:ribonucleoprotein complex"/>
    <property type="evidence" value="ECO:0007669"/>
    <property type="project" value="UniProtKB-KW"/>
</dbReference>
<comment type="similarity">
    <text evidence="1 4">Belongs to the eukaryotic ribosomal protein eL27 family.</text>
</comment>
<proteinExistence type="inferred from homology"/>
<reference evidence="6" key="1">
    <citation type="journal article" date="2022" name="Proc. Natl. Acad. Sci. U.S.A.">
        <title>Life cycle and functional genomics of the unicellular red alga Galdieria for elucidating algal and plant evolution and industrial use.</title>
        <authorList>
            <person name="Hirooka S."/>
            <person name="Itabashi T."/>
            <person name="Ichinose T.M."/>
            <person name="Onuma R."/>
            <person name="Fujiwara T."/>
            <person name="Yamashita S."/>
            <person name="Jong L.W."/>
            <person name="Tomita R."/>
            <person name="Iwane A.H."/>
            <person name="Miyagishima S.Y."/>
        </authorList>
    </citation>
    <scope>NUCLEOTIDE SEQUENCE</scope>
    <source>
        <strain evidence="6">NBRC 102759</strain>
    </source>
</reference>
<dbReference type="InterPro" id="IPR005824">
    <property type="entry name" value="KOW"/>
</dbReference>
<name>A0A9C7USM3_9RHOD</name>
<dbReference type="InterPro" id="IPR018262">
    <property type="entry name" value="Ribosomal_eL27_CS"/>
</dbReference>
<evidence type="ECO:0000256" key="4">
    <source>
        <dbReference type="RuleBase" id="RU000575"/>
    </source>
</evidence>
<dbReference type="OrthoDB" id="2365484at2759"/>
<reference evidence="6" key="2">
    <citation type="submission" date="2022-01" db="EMBL/GenBank/DDBJ databases">
        <authorList>
            <person name="Hirooka S."/>
            <person name="Miyagishima S.Y."/>
        </authorList>
    </citation>
    <scope>NUCLEOTIDE SEQUENCE</scope>
    <source>
        <strain evidence="6">NBRC 102759</strain>
    </source>
</reference>
<dbReference type="Pfam" id="PF00467">
    <property type="entry name" value="KOW"/>
    <property type="match status" value="1"/>
</dbReference>
<dbReference type="AlphaFoldDB" id="A0A9C7USM3"/>
<dbReference type="SUPFAM" id="SSF50104">
    <property type="entry name" value="Translation proteins SH3-like domain"/>
    <property type="match status" value="1"/>
</dbReference>
<evidence type="ECO:0000256" key="1">
    <source>
        <dbReference type="ARBA" id="ARBA00009124"/>
    </source>
</evidence>